<feature type="transmembrane region" description="Helical" evidence="1">
    <location>
        <begin position="110"/>
        <end position="135"/>
    </location>
</feature>
<feature type="transmembrane region" description="Helical" evidence="1">
    <location>
        <begin position="41"/>
        <end position="62"/>
    </location>
</feature>
<protein>
    <submittedName>
        <fullName evidence="2">Putative abc-2 family transporter protein</fullName>
    </submittedName>
</protein>
<dbReference type="AlphaFoldDB" id="A0A1Q3FM99"/>
<evidence type="ECO:0000313" key="2">
    <source>
        <dbReference type="EMBL" id="JAV28623.1"/>
    </source>
</evidence>
<evidence type="ECO:0000256" key="1">
    <source>
        <dbReference type="SAM" id="Phobius"/>
    </source>
</evidence>
<organism evidence="2">
    <name type="scientific">Culex tarsalis</name>
    <name type="common">Encephalitis mosquito</name>
    <dbReference type="NCBI Taxonomy" id="7177"/>
    <lineage>
        <taxon>Eukaryota</taxon>
        <taxon>Metazoa</taxon>
        <taxon>Ecdysozoa</taxon>
        <taxon>Arthropoda</taxon>
        <taxon>Hexapoda</taxon>
        <taxon>Insecta</taxon>
        <taxon>Pterygota</taxon>
        <taxon>Neoptera</taxon>
        <taxon>Endopterygota</taxon>
        <taxon>Diptera</taxon>
        <taxon>Nematocera</taxon>
        <taxon>Culicoidea</taxon>
        <taxon>Culicidae</taxon>
        <taxon>Culicinae</taxon>
        <taxon>Culicini</taxon>
        <taxon>Culex</taxon>
        <taxon>Culex</taxon>
    </lineage>
</organism>
<reference evidence="2" key="1">
    <citation type="submission" date="2017-01" db="EMBL/GenBank/DDBJ databases">
        <title>A deep insight into the sialotranscriptome of adult male and female Cluex tarsalis mosquitoes.</title>
        <authorList>
            <person name="Ribeiro J.M."/>
            <person name="Moreira F."/>
            <person name="Bernard K.A."/>
            <person name="Calvo E."/>
        </authorList>
    </citation>
    <scope>NUCLEOTIDE SEQUENCE</scope>
    <source>
        <strain evidence="2">Kern County</strain>
        <tissue evidence="2">Salivary glands</tissue>
    </source>
</reference>
<dbReference type="EMBL" id="GFDL01006422">
    <property type="protein sequence ID" value="JAV28623.1"/>
    <property type="molecule type" value="Transcribed_RNA"/>
</dbReference>
<proteinExistence type="predicted"/>
<accession>A0A1Q3FM99</accession>
<sequence length="158" mass="17641">MVQVKTFRLVGYVYAALNIIIAITEAIICLGSFGSEYENNTVLALKSIFALFCFAFAIMLVIGIKREKIEYIIVYRIFVIFRSICGLVYMVINSLILIVDNGNDPSTGKVLVGVLLLALAIILLLSVFAFELWILEGIKRYVEQPETEIVKVPSVTQV</sequence>
<keyword evidence="1" id="KW-0812">Transmembrane</keyword>
<feature type="transmembrane region" description="Helical" evidence="1">
    <location>
        <begin position="74"/>
        <end position="98"/>
    </location>
</feature>
<feature type="transmembrane region" description="Helical" evidence="1">
    <location>
        <begin position="12"/>
        <end position="35"/>
    </location>
</feature>
<keyword evidence="1" id="KW-1133">Transmembrane helix</keyword>
<name>A0A1Q3FM99_CULTA</name>
<keyword evidence="1" id="KW-0472">Membrane</keyword>